<dbReference type="OrthoDB" id="124789at2759"/>
<keyword evidence="2" id="KW-1185">Reference proteome</keyword>
<sequence>MATTKLQFVKSPLLQLLENNSTIAETDAGKAGVISLASAHMRRIFSRSSDELLVDCSHKT</sequence>
<gene>
    <name evidence="1" type="ORF">PHMEG_00028945</name>
</gene>
<comment type="caution">
    <text evidence="1">The sequence shown here is derived from an EMBL/GenBank/DDBJ whole genome shotgun (WGS) entry which is preliminary data.</text>
</comment>
<protein>
    <submittedName>
        <fullName evidence="1">Uncharacterized protein</fullName>
    </submittedName>
</protein>
<evidence type="ECO:0000313" key="2">
    <source>
        <dbReference type="Proteomes" id="UP000198211"/>
    </source>
</evidence>
<name>A0A225V4F0_9STRA</name>
<dbReference type="EMBL" id="NBNE01008014">
    <property type="protein sequence ID" value="OWY99963.1"/>
    <property type="molecule type" value="Genomic_DNA"/>
</dbReference>
<proteinExistence type="predicted"/>
<accession>A0A225V4F0</accession>
<organism evidence="1 2">
    <name type="scientific">Phytophthora megakarya</name>
    <dbReference type="NCBI Taxonomy" id="4795"/>
    <lineage>
        <taxon>Eukaryota</taxon>
        <taxon>Sar</taxon>
        <taxon>Stramenopiles</taxon>
        <taxon>Oomycota</taxon>
        <taxon>Peronosporomycetes</taxon>
        <taxon>Peronosporales</taxon>
        <taxon>Peronosporaceae</taxon>
        <taxon>Phytophthora</taxon>
    </lineage>
</organism>
<evidence type="ECO:0000313" key="1">
    <source>
        <dbReference type="EMBL" id="OWY99963.1"/>
    </source>
</evidence>
<dbReference type="Proteomes" id="UP000198211">
    <property type="component" value="Unassembled WGS sequence"/>
</dbReference>
<reference evidence="2" key="1">
    <citation type="submission" date="2017-03" db="EMBL/GenBank/DDBJ databases">
        <title>Phytopthora megakarya and P. palmivora, two closely related causual agents of cacao black pod achieved similar genome size and gene model numbers by different mechanisms.</title>
        <authorList>
            <person name="Ali S."/>
            <person name="Shao J."/>
            <person name="Larry D.J."/>
            <person name="Kronmiller B."/>
            <person name="Shen D."/>
            <person name="Strem M.D."/>
            <person name="Melnick R.L."/>
            <person name="Guiltinan M.J."/>
            <person name="Tyler B.M."/>
            <person name="Meinhardt L.W."/>
            <person name="Bailey B.A."/>
        </authorList>
    </citation>
    <scope>NUCLEOTIDE SEQUENCE [LARGE SCALE GENOMIC DNA]</scope>
    <source>
        <strain evidence="2">zdho120</strain>
    </source>
</reference>
<dbReference type="AlphaFoldDB" id="A0A225V4F0"/>